<evidence type="ECO:0000256" key="4">
    <source>
        <dbReference type="ARBA" id="ARBA00023284"/>
    </source>
</evidence>
<dbReference type="GO" id="GO:0015036">
    <property type="term" value="F:disulfide oxidoreductase activity"/>
    <property type="evidence" value="ECO:0007669"/>
    <property type="project" value="UniProtKB-ARBA"/>
</dbReference>
<gene>
    <name evidence="6" type="ORF">FR698_13420</name>
</gene>
<dbReference type="InParanoid" id="A0A5C7EU21"/>
<dbReference type="RefSeq" id="WP_147800710.1">
    <property type="nucleotide sequence ID" value="NZ_VPFL01000021.1"/>
</dbReference>
<dbReference type="OrthoDB" id="9811352at2"/>
<dbReference type="InterPro" id="IPR013766">
    <property type="entry name" value="Thioredoxin_domain"/>
</dbReference>
<feature type="domain" description="Thioredoxin" evidence="5">
    <location>
        <begin position="35"/>
        <end position="175"/>
    </location>
</feature>
<dbReference type="InterPro" id="IPR036249">
    <property type="entry name" value="Thioredoxin-like_sf"/>
</dbReference>
<dbReference type="PANTHER" id="PTHR42852:SF6">
    <property type="entry name" value="THIOL:DISULFIDE INTERCHANGE PROTEIN DSBE"/>
    <property type="match status" value="1"/>
</dbReference>
<dbReference type="EMBL" id="VPFL01000021">
    <property type="protein sequence ID" value="TXF10817.1"/>
    <property type="molecule type" value="Genomic_DNA"/>
</dbReference>
<evidence type="ECO:0000256" key="2">
    <source>
        <dbReference type="ARBA" id="ARBA00022748"/>
    </source>
</evidence>
<proteinExistence type="predicted"/>
<sequence length="175" mass="19154">MSRARQGLIAAVVAVLALVAGFALRHLSAVDSGGEAAGEALFDASFEDLNGQRVSLSRFRGQVVVVNFWATWCTPCREEIPEFVELQEEFRDQGVVFVGIAVDRREPVAAFSREFGINYPVLIGSLEAMELARKVGNRMQALPFTVVLGRDGQAAKVHLGKLSRDTLEPLLRKLV</sequence>
<dbReference type="PANTHER" id="PTHR42852">
    <property type="entry name" value="THIOL:DISULFIDE INTERCHANGE PROTEIN DSBE"/>
    <property type="match status" value="1"/>
</dbReference>
<dbReference type="AlphaFoldDB" id="A0A5C7EU21"/>
<comment type="subcellular location">
    <subcellularLocation>
        <location evidence="1">Cell envelope</location>
    </subcellularLocation>
</comment>
<keyword evidence="3" id="KW-1015">Disulfide bond</keyword>
<dbReference type="InterPro" id="IPR017937">
    <property type="entry name" value="Thioredoxin_CS"/>
</dbReference>
<dbReference type="GO" id="GO:0017004">
    <property type="term" value="P:cytochrome complex assembly"/>
    <property type="evidence" value="ECO:0007669"/>
    <property type="project" value="UniProtKB-KW"/>
</dbReference>
<keyword evidence="4" id="KW-0676">Redox-active center</keyword>
<accession>A0A5C7EU21</accession>
<dbReference type="SUPFAM" id="SSF52833">
    <property type="entry name" value="Thioredoxin-like"/>
    <property type="match status" value="1"/>
</dbReference>
<protein>
    <submittedName>
        <fullName evidence="6">TlpA family protein disulfide reductase</fullName>
    </submittedName>
</protein>
<evidence type="ECO:0000259" key="5">
    <source>
        <dbReference type="PROSITE" id="PS51352"/>
    </source>
</evidence>
<reference evidence="6 7" key="1">
    <citation type="submission" date="2019-08" db="EMBL/GenBank/DDBJ databases">
        <title>Pelomicrobium methylotrophicum gen. nov., sp. nov. a moderately thermophilic, facultatively anaerobic, lithoautotrophic and methylotrophic bacterium isolated from a terrestrial mud volcano.</title>
        <authorList>
            <person name="Slobodkina G.B."/>
            <person name="Merkel A.Y."/>
            <person name="Slobodkin A.I."/>
        </authorList>
    </citation>
    <scope>NUCLEOTIDE SEQUENCE [LARGE SCALE GENOMIC DNA]</scope>
    <source>
        <strain evidence="6 7">SM250</strain>
    </source>
</reference>
<dbReference type="PROSITE" id="PS51352">
    <property type="entry name" value="THIOREDOXIN_2"/>
    <property type="match status" value="1"/>
</dbReference>
<keyword evidence="2" id="KW-0201">Cytochrome c-type biogenesis</keyword>
<name>A0A5C7EU21_9PROT</name>
<evidence type="ECO:0000256" key="3">
    <source>
        <dbReference type="ARBA" id="ARBA00023157"/>
    </source>
</evidence>
<evidence type="ECO:0000256" key="1">
    <source>
        <dbReference type="ARBA" id="ARBA00004196"/>
    </source>
</evidence>
<dbReference type="InterPro" id="IPR013740">
    <property type="entry name" value="Redoxin"/>
</dbReference>
<evidence type="ECO:0000313" key="7">
    <source>
        <dbReference type="Proteomes" id="UP000321201"/>
    </source>
</evidence>
<comment type="caution">
    <text evidence="6">The sequence shown here is derived from an EMBL/GenBank/DDBJ whole genome shotgun (WGS) entry which is preliminary data.</text>
</comment>
<keyword evidence="7" id="KW-1185">Reference proteome</keyword>
<evidence type="ECO:0000313" key="6">
    <source>
        <dbReference type="EMBL" id="TXF10817.1"/>
    </source>
</evidence>
<dbReference type="CDD" id="cd02966">
    <property type="entry name" value="TlpA_like_family"/>
    <property type="match status" value="1"/>
</dbReference>
<dbReference type="InterPro" id="IPR050553">
    <property type="entry name" value="Thioredoxin_ResA/DsbE_sf"/>
</dbReference>
<dbReference type="GO" id="GO:0030313">
    <property type="term" value="C:cell envelope"/>
    <property type="evidence" value="ECO:0007669"/>
    <property type="project" value="UniProtKB-SubCell"/>
</dbReference>
<dbReference type="PROSITE" id="PS00194">
    <property type="entry name" value="THIOREDOXIN_1"/>
    <property type="match status" value="1"/>
</dbReference>
<dbReference type="Pfam" id="PF08534">
    <property type="entry name" value="Redoxin"/>
    <property type="match status" value="1"/>
</dbReference>
<dbReference type="Gene3D" id="3.40.30.10">
    <property type="entry name" value="Glutaredoxin"/>
    <property type="match status" value="1"/>
</dbReference>
<dbReference type="Proteomes" id="UP000321201">
    <property type="component" value="Unassembled WGS sequence"/>
</dbReference>
<organism evidence="6 7">
    <name type="scientific">Pelomicrobium methylotrophicum</name>
    <dbReference type="NCBI Taxonomy" id="2602750"/>
    <lineage>
        <taxon>Bacteria</taxon>
        <taxon>Pseudomonadati</taxon>
        <taxon>Pseudomonadota</taxon>
        <taxon>Hydrogenophilia</taxon>
        <taxon>Hydrogenophilia incertae sedis</taxon>
        <taxon>Pelomicrobium</taxon>
    </lineage>
</organism>